<accession>A0A3B0TQ62</accession>
<proteinExistence type="predicted"/>
<dbReference type="EMBL" id="UOEO01000089">
    <property type="protein sequence ID" value="VAW18353.1"/>
    <property type="molecule type" value="Genomic_DNA"/>
</dbReference>
<reference evidence="1" key="1">
    <citation type="submission" date="2018-06" db="EMBL/GenBank/DDBJ databases">
        <authorList>
            <person name="Zhirakovskaya E."/>
        </authorList>
    </citation>
    <scope>NUCLEOTIDE SEQUENCE</scope>
</reference>
<protein>
    <submittedName>
        <fullName evidence="1">Uncharacterized protein</fullName>
    </submittedName>
</protein>
<organism evidence="1">
    <name type="scientific">hydrothermal vent metagenome</name>
    <dbReference type="NCBI Taxonomy" id="652676"/>
    <lineage>
        <taxon>unclassified sequences</taxon>
        <taxon>metagenomes</taxon>
        <taxon>ecological metagenomes</taxon>
    </lineage>
</organism>
<gene>
    <name evidence="1" type="ORF">MNBD_ALPHA12-812</name>
</gene>
<dbReference type="AlphaFoldDB" id="A0A3B0TQ62"/>
<evidence type="ECO:0000313" key="1">
    <source>
        <dbReference type="EMBL" id="VAW18353.1"/>
    </source>
</evidence>
<sequence length="122" mass="13465">MGPEWADNFALSPKIIFMNGVFISAGYLPGLRKKYQNSPTSLFASAGKARSTPWSVDHKWGVTLLQRARKNRALLGQIRPSASFQHLPDTAASRFVLRLAEGTDLAPSNGSRITSFGIYQRK</sequence>
<name>A0A3B0TQ62_9ZZZZ</name>